<dbReference type="InterPro" id="IPR003346">
    <property type="entry name" value="Transposase_20"/>
</dbReference>
<dbReference type="NCBIfam" id="NF033542">
    <property type="entry name" value="transpos_IS110"/>
    <property type="match status" value="1"/>
</dbReference>
<dbReference type="PANTHER" id="PTHR33055">
    <property type="entry name" value="TRANSPOSASE FOR INSERTION SEQUENCE ELEMENT IS1111A"/>
    <property type="match status" value="1"/>
</dbReference>
<evidence type="ECO:0000259" key="2">
    <source>
        <dbReference type="Pfam" id="PF02371"/>
    </source>
</evidence>
<sequence>MTSMTETPPDVSLTIYLGVDTHKHTHHAAIIDHLGRPLADREFPATDTGHRQLLAWLAGTGSVAAAGVEGTGSYGAGLTHVLRRAGLTVVDVDRPDRRSRRRHGKSDQIDAYAAATAALTGRATTIPKTHDGNVEAIRFLHNARRSVVKAKADAITTLKAMIVNAPEPLRAALRPLTDAALLRTCAALRPDPIAPDHLISAVKTALRSLARRILDLTAESRALLKNIETLIVHTAPALLARCGVGVETAAQLLITVGDNPERIAAEGAFANLCGVAPIPASSGKTTRYRLNRGGDRQANRALHMIVLARLKYDERTRAYRDKRLAENKTKRDIIRCLKRAVAREMFPLLNPRTSG</sequence>
<dbReference type="InterPro" id="IPR002525">
    <property type="entry name" value="Transp_IS110-like_N"/>
</dbReference>
<dbReference type="EMBL" id="FNTL01000004">
    <property type="protein sequence ID" value="SED93249.1"/>
    <property type="molecule type" value="Genomic_DNA"/>
</dbReference>
<dbReference type="AlphaFoldDB" id="A0A1H5EQD0"/>
<evidence type="ECO:0000313" key="3">
    <source>
        <dbReference type="EMBL" id="SED93249.1"/>
    </source>
</evidence>
<proteinExistence type="predicted"/>
<reference evidence="4" key="1">
    <citation type="submission" date="2016-10" db="EMBL/GenBank/DDBJ databases">
        <authorList>
            <person name="Varghese N."/>
        </authorList>
    </citation>
    <scope>NUCLEOTIDE SEQUENCE [LARGE SCALE GENOMIC DNA]</scope>
    <source>
        <strain evidence="4">DSM 44719</strain>
    </source>
</reference>
<protein>
    <submittedName>
        <fullName evidence="3">Transposase IS116/IS110/IS902 family protein</fullName>
    </submittedName>
</protein>
<name>A0A1H5EQD0_RHOJO</name>
<feature type="domain" description="Transposase IS116/IS110/IS902 C-terminal" evidence="2">
    <location>
        <begin position="242"/>
        <end position="319"/>
    </location>
</feature>
<dbReference type="Pfam" id="PF02371">
    <property type="entry name" value="Transposase_20"/>
    <property type="match status" value="1"/>
</dbReference>
<dbReference type="GO" id="GO:0006313">
    <property type="term" value="P:DNA transposition"/>
    <property type="evidence" value="ECO:0007669"/>
    <property type="project" value="InterPro"/>
</dbReference>
<organism evidence="3 4">
    <name type="scientific">Rhodococcus jostii</name>
    <dbReference type="NCBI Taxonomy" id="132919"/>
    <lineage>
        <taxon>Bacteria</taxon>
        <taxon>Bacillati</taxon>
        <taxon>Actinomycetota</taxon>
        <taxon>Actinomycetes</taxon>
        <taxon>Mycobacteriales</taxon>
        <taxon>Nocardiaceae</taxon>
        <taxon>Rhodococcus</taxon>
    </lineage>
</organism>
<dbReference type="InterPro" id="IPR047650">
    <property type="entry name" value="Transpos_IS110"/>
</dbReference>
<gene>
    <name evidence="3" type="ORF">SAMN04490220_6082</name>
</gene>
<dbReference type="GO" id="GO:0003677">
    <property type="term" value="F:DNA binding"/>
    <property type="evidence" value="ECO:0007669"/>
    <property type="project" value="InterPro"/>
</dbReference>
<evidence type="ECO:0000259" key="1">
    <source>
        <dbReference type="Pfam" id="PF01548"/>
    </source>
</evidence>
<dbReference type="Pfam" id="PF01548">
    <property type="entry name" value="DEDD_Tnp_IS110"/>
    <property type="match status" value="1"/>
</dbReference>
<dbReference type="PANTHER" id="PTHR33055:SF16">
    <property type="entry name" value="TRANSPOSASE FOR INSERTION SEQUENCE ELEMENT IS1547"/>
    <property type="match status" value="1"/>
</dbReference>
<accession>A0A1H5EQD0</accession>
<feature type="domain" description="Transposase IS110-like N-terminal" evidence="1">
    <location>
        <begin position="17"/>
        <end position="161"/>
    </location>
</feature>
<dbReference type="Proteomes" id="UP000183407">
    <property type="component" value="Unassembled WGS sequence"/>
</dbReference>
<evidence type="ECO:0000313" key="4">
    <source>
        <dbReference type="Proteomes" id="UP000183407"/>
    </source>
</evidence>
<dbReference type="GO" id="GO:0004803">
    <property type="term" value="F:transposase activity"/>
    <property type="evidence" value="ECO:0007669"/>
    <property type="project" value="InterPro"/>
</dbReference>